<dbReference type="Proteomes" id="UP000839726">
    <property type="component" value="Unassembled WGS sequence"/>
</dbReference>
<keyword evidence="4" id="KW-0843">Virulence</keyword>
<gene>
    <name evidence="7" type="ORF">DRY71_16075</name>
</gene>
<feature type="compositionally biased region" description="Basic and acidic residues" evidence="5">
    <location>
        <begin position="128"/>
        <end position="145"/>
    </location>
</feature>
<evidence type="ECO:0000256" key="5">
    <source>
        <dbReference type="SAM" id="MobiDB-lite"/>
    </source>
</evidence>
<dbReference type="InterPro" id="IPR006914">
    <property type="entry name" value="VENN_dom"/>
</dbReference>
<dbReference type="Pfam" id="PF04829">
    <property type="entry name" value="PT-VENN"/>
    <property type="match status" value="1"/>
</dbReference>
<evidence type="ECO:0000256" key="3">
    <source>
        <dbReference type="ARBA" id="ARBA00022913"/>
    </source>
</evidence>
<evidence type="ECO:0000256" key="4">
    <source>
        <dbReference type="ARBA" id="ARBA00023026"/>
    </source>
</evidence>
<evidence type="ECO:0000256" key="2">
    <source>
        <dbReference type="ARBA" id="ARBA00022656"/>
    </source>
</evidence>
<reference evidence="7" key="1">
    <citation type="submission" date="2018-07" db="EMBL/GenBank/DDBJ databases">
        <authorList>
            <person name="Ashton P.M."/>
            <person name="Dallman T."/>
            <person name="Nair S."/>
            <person name="De Pinna E."/>
            <person name="Peters T."/>
            <person name="Grant K."/>
        </authorList>
    </citation>
    <scope>NUCLEOTIDE SEQUENCE [LARGE SCALE GENOMIC DNA]</scope>
    <source>
        <strain evidence="7">436933</strain>
    </source>
</reference>
<dbReference type="GO" id="GO:0090729">
    <property type="term" value="F:toxin activity"/>
    <property type="evidence" value="ECO:0007669"/>
    <property type="project" value="UniProtKB-KW"/>
</dbReference>
<evidence type="ECO:0000313" key="7">
    <source>
        <dbReference type="EMBL" id="EBS2694245.1"/>
    </source>
</evidence>
<evidence type="ECO:0000259" key="6">
    <source>
        <dbReference type="Pfam" id="PF04829"/>
    </source>
</evidence>
<feature type="domain" description="VENN motif-containing" evidence="6">
    <location>
        <begin position="36"/>
        <end position="87"/>
    </location>
</feature>
<dbReference type="AlphaFoldDB" id="A0A5U9KSN4"/>
<name>A0A5U9KSN4_SALNE</name>
<evidence type="ECO:0000256" key="1">
    <source>
        <dbReference type="ARBA" id="ARBA00004219"/>
    </source>
</evidence>
<comment type="subcellular location">
    <subcellularLocation>
        <location evidence="1">Target cell</location>
        <location evidence="1">Target cell cytoplasm</location>
    </subcellularLocation>
</comment>
<comment type="caution">
    <text evidence="7">The sequence shown here is derived from an EMBL/GenBank/DDBJ whole genome shotgun (WGS) entry which is preliminary data.</text>
</comment>
<feature type="region of interest" description="Disordered" evidence="5">
    <location>
        <begin position="83"/>
        <end position="154"/>
    </location>
</feature>
<accession>A0A5U9KSN4</accession>
<keyword evidence="3" id="KW-1266">Target cell cytoplasm</keyword>
<protein>
    <recommendedName>
        <fullName evidence="6">VENN motif-containing domain-containing protein</fullName>
    </recommendedName>
</protein>
<sequence length="275" mass="28150">MVAELNGAPVAGGAAGAVTGEVAAITISKLYFGKPPSKLNESEREQLSGMSTVASALAGALASGSVQGTVAGAQAGKNAVENNALSDDEHDRETGNRPVKVIPINPLNPGIVDENDDPLKGGGGIAKGGKENVKEPGKESGKESTGKTSGAENAATYPKLKDDLIQQNLNNIAKQDPILAAVVKGDNGKLNYGVGSGTKAEADRLGKIWVGEGARPTKDGAGLMSADGTRVYRFPVSKDNSPHATTGIQANFETFKINPVTGDKTKIGNGHLDIR</sequence>
<keyword evidence="2" id="KW-0800">Toxin</keyword>
<proteinExistence type="predicted"/>
<organism evidence="7">
    <name type="scientific">Salmonella newport</name>
    <dbReference type="NCBI Taxonomy" id="108619"/>
    <lineage>
        <taxon>Bacteria</taxon>
        <taxon>Pseudomonadati</taxon>
        <taxon>Pseudomonadota</taxon>
        <taxon>Gammaproteobacteria</taxon>
        <taxon>Enterobacterales</taxon>
        <taxon>Enterobacteriaceae</taxon>
        <taxon>Salmonella</taxon>
    </lineage>
</organism>
<dbReference type="EMBL" id="AAGUYM010000018">
    <property type="protein sequence ID" value="EBS2694245.1"/>
    <property type="molecule type" value="Genomic_DNA"/>
</dbReference>